<dbReference type="OrthoDB" id="9808735at2"/>
<gene>
    <name evidence="1" type="ORF">BW732_02345</name>
</gene>
<dbReference type="SUPFAM" id="SSF52821">
    <property type="entry name" value="Rhodanese/Cell cycle control phosphatase"/>
    <property type="match status" value="1"/>
</dbReference>
<dbReference type="KEGG" id="vpi:BW732_02345"/>
<evidence type="ECO:0000313" key="2">
    <source>
        <dbReference type="Proteomes" id="UP000188246"/>
    </source>
</evidence>
<protein>
    <submittedName>
        <fullName evidence="1">Sulfurtransferase</fullName>
    </submittedName>
</protein>
<sequence length="133" mass="15426">MGFIYTLNAIIIITLIGIGLYQLYFYLKLKASAKYITQEELQENMRKGQLIDVREKEEFNRGHILGARSVPYTIARAHKEYLTAIRKDSPVYLYDNKKVFSINMASLLKKEGYTDIYVLKGGYSNWTGKTKKK</sequence>
<dbReference type="Gene3D" id="3.40.250.10">
    <property type="entry name" value="Rhodanese-like domain"/>
    <property type="match status" value="1"/>
</dbReference>
<evidence type="ECO:0000313" key="1">
    <source>
        <dbReference type="EMBL" id="AQP53185.1"/>
    </source>
</evidence>
<keyword evidence="1" id="KW-0808">Transferase</keyword>
<reference evidence="1 2" key="1">
    <citation type="journal article" date="2010" name="Int. J. Syst. Evol. Microbiol.">
        <title>Vagococcus penaei sp. nov., isolated from spoilage microbiota of cooked shrimp (Penaeus vannamei).</title>
        <authorList>
            <person name="Jaffres E."/>
            <person name="Prevost H."/>
            <person name="Rossero A."/>
            <person name="Joffraud J.J."/>
            <person name="Dousset X."/>
        </authorList>
    </citation>
    <scope>NUCLEOTIDE SEQUENCE [LARGE SCALE GENOMIC DNA]</scope>
    <source>
        <strain evidence="1 2">CD276</strain>
    </source>
</reference>
<dbReference type="PANTHER" id="PTHR43031">
    <property type="entry name" value="FAD-DEPENDENT OXIDOREDUCTASE"/>
    <property type="match status" value="1"/>
</dbReference>
<name>A0A1Q2D4I3_9ENTE</name>
<dbReference type="EMBL" id="CP019609">
    <property type="protein sequence ID" value="AQP53185.1"/>
    <property type="molecule type" value="Genomic_DNA"/>
</dbReference>
<dbReference type="STRING" id="633807.BW732_02345"/>
<accession>A0A1Q2D4I3</accession>
<dbReference type="Proteomes" id="UP000188246">
    <property type="component" value="Chromosome"/>
</dbReference>
<dbReference type="PROSITE" id="PS50206">
    <property type="entry name" value="RHODANESE_3"/>
    <property type="match status" value="1"/>
</dbReference>
<dbReference type="InterPro" id="IPR036873">
    <property type="entry name" value="Rhodanese-like_dom_sf"/>
</dbReference>
<proteinExistence type="predicted"/>
<organism evidence="1 2">
    <name type="scientific">Vagococcus penaei</name>
    <dbReference type="NCBI Taxonomy" id="633807"/>
    <lineage>
        <taxon>Bacteria</taxon>
        <taxon>Bacillati</taxon>
        <taxon>Bacillota</taxon>
        <taxon>Bacilli</taxon>
        <taxon>Lactobacillales</taxon>
        <taxon>Enterococcaceae</taxon>
        <taxon>Vagococcus</taxon>
    </lineage>
</organism>
<dbReference type="InterPro" id="IPR001763">
    <property type="entry name" value="Rhodanese-like_dom"/>
</dbReference>
<dbReference type="InterPro" id="IPR050229">
    <property type="entry name" value="GlpE_sulfurtransferase"/>
</dbReference>
<dbReference type="Pfam" id="PF00581">
    <property type="entry name" value="Rhodanese"/>
    <property type="match status" value="1"/>
</dbReference>
<keyword evidence="2" id="KW-1185">Reference proteome</keyword>
<dbReference type="CDD" id="cd00158">
    <property type="entry name" value="RHOD"/>
    <property type="match status" value="1"/>
</dbReference>
<dbReference type="SMART" id="SM00450">
    <property type="entry name" value="RHOD"/>
    <property type="match status" value="1"/>
</dbReference>
<dbReference type="RefSeq" id="WP_077275280.1">
    <property type="nucleotide sequence ID" value="NZ_CP019609.1"/>
</dbReference>
<dbReference type="PANTHER" id="PTHR43031:SF18">
    <property type="entry name" value="RHODANESE-RELATED SULFURTRANSFERASES"/>
    <property type="match status" value="1"/>
</dbReference>
<dbReference type="GO" id="GO:0016740">
    <property type="term" value="F:transferase activity"/>
    <property type="evidence" value="ECO:0007669"/>
    <property type="project" value="UniProtKB-KW"/>
</dbReference>
<dbReference type="AlphaFoldDB" id="A0A1Q2D4I3"/>